<keyword evidence="3" id="KW-1185">Reference proteome</keyword>
<name>B9KAU4_THENN</name>
<dbReference type="HOGENOM" id="CLU_101726_0_0_0"/>
<dbReference type="STRING" id="309803.CTN_1901"/>
<protein>
    <submittedName>
        <fullName evidence="2">Lytic transglycosylase, catalytic</fullName>
    </submittedName>
</protein>
<dbReference type="Proteomes" id="UP000000445">
    <property type="component" value="Chromosome"/>
</dbReference>
<gene>
    <name evidence="2" type="ordered locus">CTN_1901</name>
</gene>
<dbReference type="Pfam" id="PF01464">
    <property type="entry name" value="SLT"/>
    <property type="match status" value="1"/>
</dbReference>
<evidence type="ECO:0000313" key="2">
    <source>
        <dbReference type="EMBL" id="ACM24077.1"/>
    </source>
</evidence>
<organism evidence="2 3">
    <name type="scientific">Thermotoga neapolitana (strain ATCC 49049 / DSM 4359 / NBRC 107923 / NS-E)</name>
    <dbReference type="NCBI Taxonomy" id="309803"/>
    <lineage>
        <taxon>Bacteria</taxon>
        <taxon>Thermotogati</taxon>
        <taxon>Thermotogota</taxon>
        <taxon>Thermotogae</taxon>
        <taxon>Thermotogales</taxon>
        <taxon>Thermotogaceae</taxon>
        <taxon>Thermotoga</taxon>
    </lineage>
</organism>
<dbReference type="AlphaFoldDB" id="B9KAU4"/>
<dbReference type="InterPro" id="IPR023346">
    <property type="entry name" value="Lysozyme-like_dom_sf"/>
</dbReference>
<dbReference type="eggNOG" id="COG0741">
    <property type="taxonomic scope" value="Bacteria"/>
</dbReference>
<dbReference type="Gene3D" id="1.10.530.10">
    <property type="match status" value="1"/>
</dbReference>
<sequence>MIEQRRKIVKKITILVLVLVLIPVFLSTTPTEKSISFREINTITVKEWFKELVRSRRASYKLKSDEEFLEDLWKTVNEVARETNIDPILLVSVIDVESDFRNVIGLYGELGMMQIKKETAEMVANIYNLEPPESGWTELIWNYRLNIKYGAHYLKYLYDRFNDLRLALEYYNGGNSRKTYAKRILETYESFKKELGI</sequence>
<dbReference type="CAZy" id="GH23">
    <property type="family name" value="Glycoside Hydrolase Family 23"/>
</dbReference>
<evidence type="ECO:0000259" key="1">
    <source>
        <dbReference type="Pfam" id="PF01464"/>
    </source>
</evidence>
<dbReference type="KEGG" id="tna:CTN_1901"/>
<dbReference type="SUPFAM" id="SSF53955">
    <property type="entry name" value="Lysozyme-like"/>
    <property type="match status" value="1"/>
</dbReference>
<proteinExistence type="predicted"/>
<dbReference type="InterPro" id="IPR008258">
    <property type="entry name" value="Transglycosylase_SLT_dom_1"/>
</dbReference>
<dbReference type="EMBL" id="CP000916">
    <property type="protein sequence ID" value="ACM24077.1"/>
    <property type="molecule type" value="Genomic_DNA"/>
</dbReference>
<evidence type="ECO:0000313" key="3">
    <source>
        <dbReference type="Proteomes" id="UP000000445"/>
    </source>
</evidence>
<reference evidence="2 3" key="1">
    <citation type="journal article" date="2009" name="Biosci. Biotechnol. Biochem.">
        <title>WeGAS: a web-based microbial genome annotation system.</title>
        <authorList>
            <person name="Lee D."/>
            <person name="Seo H."/>
            <person name="Park C."/>
            <person name="Park K."/>
        </authorList>
    </citation>
    <scope>NUCLEOTIDE SEQUENCE [LARGE SCALE GENOMIC DNA]</scope>
    <source>
        <strain evidence="3">ATCC 49049 / DSM 4359 / NBRC 107923 / NS-E</strain>
    </source>
</reference>
<feature type="domain" description="Transglycosylase SLT" evidence="1">
    <location>
        <begin position="76"/>
        <end position="183"/>
    </location>
</feature>
<accession>B9KAU4</accession>